<dbReference type="SMART" id="SM00155">
    <property type="entry name" value="PLDc"/>
    <property type="match status" value="1"/>
</dbReference>
<dbReference type="GO" id="GO:0003824">
    <property type="term" value="F:catalytic activity"/>
    <property type="evidence" value="ECO:0007669"/>
    <property type="project" value="InterPro"/>
</dbReference>
<evidence type="ECO:0000259" key="2">
    <source>
        <dbReference type="PROSITE" id="PS50035"/>
    </source>
</evidence>
<feature type="domain" description="PLD phosphodiesterase" evidence="2">
    <location>
        <begin position="202"/>
        <end position="228"/>
    </location>
</feature>
<dbReference type="EMBL" id="OE185059">
    <property type="protein sequence ID" value="CAD7577065.1"/>
    <property type="molecule type" value="Genomic_DNA"/>
</dbReference>
<dbReference type="InterPro" id="IPR001736">
    <property type="entry name" value="PLipase_D/transphosphatidylase"/>
</dbReference>
<dbReference type="AlphaFoldDB" id="A0A7R9PBG0"/>
<sequence length="278" mass="31430">MKLENDEPTKLSISILSLSDKLDSELGIQCIKQQVVLIIQVYWFLGDPKAVIPPVWPSNLSTSYNVDTPMNISFNGTEVQTYLGSSPPPFCPEGRSTDLDAILKIMSTAEQFIYIAVMDYVPLTIYTPKIQFWPDIDDALRRAAINNNVHVRLLISHWNHTRPATLNFLSSLRQISYSFPGVVLEVKLFVVPSTEAQSKIPYARVNHNKYMVTDNTAYIGTSNWSGDYFINTAGIGLVVREPEGVYNQSESIRAQLQAVFDRDWNSVYAYTMHIPRDS</sequence>
<dbReference type="InterPro" id="IPR032803">
    <property type="entry name" value="PLDc_3"/>
</dbReference>
<reference evidence="3" key="1">
    <citation type="submission" date="2020-11" db="EMBL/GenBank/DDBJ databases">
        <authorList>
            <person name="Tran Van P."/>
        </authorList>
    </citation>
    <scope>NUCLEOTIDE SEQUENCE</scope>
</reference>
<dbReference type="Gene3D" id="3.30.870.10">
    <property type="entry name" value="Endonuclease Chain A"/>
    <property type="match status" value="1"/>
</dbReference>
<dbReference type="PANTHER" id="PTHR10185">
    <property type="entry name" value="PHOSPHOLIPASE D - RELATED"/>
    <property type="match status" value="1"/>
</dbReference>
<proteinExistence type="inferred from homology"/>
<evidence type="ECO:0000313" key="3">
    <source>
        <dbReference type="EMBL" id="CAD7577065.1"/>
    </source>
</evidence>
<protein>
    <submittedName>
        <fullName evidence="3">(California timema) hypothetical protein</fullName>
    </submittedName>
</protein>
<name>A0A7R9PBG0_TIMCA</name>
<accession>A0A7R9PBG0</accession>
<evidence type="ECO:0000256" key="1">
    <source>
        <dbReference type="ARBA" id="ARBA00008664"/>
    </source>
</evidence>
<dbReference type="Pfam" id="PF13918">
    <property type="entry name" value="PLDc_3"/>
    <property type="match status" value="1"/>
</dbReference>
<gene>
    <name evidence="3" type="ORF">TCMB3V08_LOCUS9621</name>
</gene>
<dbReference type="PROSITE" id="PS50035">
    <property type="entry name" value="PLD"/>
    <property type="match status" value="1"/>
</dbReference>
<dbReference type="CDD" id="cd09107">
    <property type="entry name" value="PLDc_vPLD3_4_5_like_2"/>
    <property type="match status" value="1"/>
</dbReference>
<organism evidence="3">
    <name type="scientific">Timema californicum</name>
    <name type="common">California timema</name>
    <name type="synonym">Walking stick</name>
    <dbReference type="NCBI Taxonomy" id="61474"/>
    <lineage>
        <taxon>Eukaryota</taxon>
        <taxon>Metazoa</taxon>
        <taxon>Ecdysozoa</taxon>
        <taxon>Arthropoda</taxon>
        <taxon>Hexapoda</taxon>
        <taxon>Insecta</taxon>
        <taxon>Pterygota</taxon>
        <taxon>Neoptera</taxon>
        <taxon>Polyneoptera</taxon>
        <taxon>Phasmatodea</taxon>
        <taxon>Timematodea</taxon>
        <taxon>Timematoidea</taxon>
        <taxon>Timematidae</taxon>
        <taxon>Timema</taxon>
    </lineage>
</organism>
<dbReference type="Pfam" id="PF00614">
    <property type="entry name" value="PLDc"/>
    <property type="match status" value="1"/>
</dbReference>
<dbReference type="SUPFAM" id="SSF56024">
    <property type="entry name" value="Phospholipase D/nuclease"/>
    <property type="match status" value="1"/>
</dbReference>
<comment type="similarity">
    <text evidence="1">Belongs to the phospholipase D family.</text>
</comment>
<dbReference type="InterPro" id="IPR050874">
    <property type="entry name" value="Diverse_PLD-related"/>
</dbReference>
<dbReference type="PANTHER" id="PTHR10185:SF17">
    <property type="entry name" value="GM01519P-RELATED"/>
    <property type="match status" value="1"/>
</dbReference>